<dbReference type="PROSITE" id="PS50943">
    <property type="entry name" value="HTH_CROC1"/>
    <property type="match status" value="1"/>
</dbReference>
<name>A0A2W5R219_ANCNO</name>
<proteinExistence type="predicted"/>
<feature type="domain" description="HTH cro/C1-type" evidence="1">
    <location>
        <begin position="21"/>
        <end position="81"/>
    </location>
</feature>
<comment type="caution">
    <text evidence="2">The sequence shown here is derived from an EMBL/GenBank/DDBJ whole genome shotgun (WGS) entry which is preliminary data.</text>
</comment>
<evidence type="ECO:0000313" key="3">
    <source>
        <dbReference type="Proteomes" id="UP000248887"/>
    </source>
</evidence>
<dbReference type="Gene3D" id="1.10.260.40">
    <property type="entry name" value="lambda repressor-like DNA-binding domains"/>
    <property type="match status" value="1"/>
</dbReference>
<dbReference type="CDD" id="cd00093">
    <property type="entry name" value="HTH_XRE"/>
    <property type="match status" value="1"/>
</dbReference>
<reference evidence="2 3" key="1">
    <citation type="submission" date="2017-08" db="EMBL/GenBank/DDBJ databases">
        <title>Infants hospitalized years apart are colonized by the same room-sourced microbial strains.</title>
        <authorList>
            <person name="Brooks B."/>
            <person name="Olm M.R."/>
            <person name="Firek B.A."/>
            <person name="Baker R."/>
            <person name="Thomas B.C."/>
            <person name="Morowitz M.J."/>
            <person name="Banfield J.F."/>
        </authorList>
    </citation>
    <scope>NUCLEOTIDE SEQUENCE [LARGE SCALE GENOMIC DNA]</scope>
    <source>
        <strain evidence="2">S2_005_001_R2_27</strain>
    </source>
</reference>
<dbReference type="EMBL" id="QFQD01000030">
    <property type="protein sequence ID" value="PZQ82679.1"/>
    <property type="molecule type" value="Genomic_DNA"/>
</dbReference>
<dbReference type="GO" id="GO:0003677">
    <property type="term" value="F:DNA binding"/>
    <property type="evidence" value="ECO:0007669"/>
    <property type="project" value="InterPro"/>
</dbReference>
<dbReference type="AlphaFoldDB" id="A0A2W5R219"/>
<protein>
    <recommendedName>
        <fullName evidence="1">HTH cro/C1-type domain-containing protein</fullName>
    </recommendedName>
</protein>
<dbReference type="InterPro" id="IPR001387">
    <property type="entry name" value="Cro/C1-type_HTH"/>
</dbReference>
<evidence type="ECO:0000313" key="2">
    <source>
        <dbReference type="EMBL" id="PZQ82679.1"/>
    </source>
</evidence>
<dbReference type="Proteomes" id="UP000248887">
    <property type="component" value="Unassembled WGS sequence"/>
</dbReference>
<evidence type="ECO:0000259" key="1">
    <source>
        <dbReference type="PROSITE" id="PS50943"/>
    </source>
</evidence>
<accession>A0A2W5R219</accession>
<dbReference type="InterPro" id="IPR010982">
    <property type="entry name" value="Lambda_DNA-bd_dom_sf"/>
</dbReference>
<dbReference type="SMART" id="SM00530">
    <property type="entry name" value="HTH_XRE"/>
    <property type="match status" value="1"/>
</dbReference>
<organism evidence="2 3">
    <name type="scientific">Ancylobacter novellus</name>
    <name type="common">Thiobacillus novellus</name>
    <dbReference type="NCBI Taxonomy" id="921"/>
    <lineage>
        <taxon>Bacteria</taxon>
        <taxon>Pseudomonadati</taxon>
        <taxon>Pseudomonadota</taxon>
        <taxon>Alphaproteobacteria</taxon>
        <taxon>Hyphomicrobiales</taxon>
        <taxon>Xanthobacteraceae</taxon>
        <taxon>Ancylobacter</taxon>
    </lineage>
</organism>
<sequence>MARKKAPPGALLKRPLKRPYIAEWRAARNLSQETLAGRVEELLGTSFTATTLSRIENAKSPYSQRQLEALAEALRCAPADLIMRDPTKTDAPWSIWEKLEPAQRDQALSYLRFLSEQAADKKDDAAA</sequence>
<gene>
    <name evidence="2" type="ORF">DI549_10900</name>
</gene>
<dbReference type="SUPFAM" id="SSF47413">
    <property type="entry name" value="lambda repressor-like DNA-binding domains"/>
    <property type="match status" value="1"/>
</dbReference>
<dbReference type="Pfam" id="PF13560">
    <property type="entry name" value="HTH_31"/>
    <property type="match status" value="1"/>
</dbReference>